<name>A0A972FXE3_9FLAO</name>
<proteinExistence type="predicted"/>
<dbReference type="Pfam" id="PF07099">
    <property type="entry name" value="DUF1361"/>
    <property type="match status" value="1"/>
</dbReference>
<gene>
    <name evidence="2" type="ORF">G6047_15230</name>
</gene>
<keyword evidence="3" id="KW-1185">Reference proteome</keyword>
<reference evidence="2" key="1">
    <citation type="submission" date="2020-02" db="EMBL/GenBank/DDBJ databases">
        <title>Flavobacterium sp. genome.</title>
        <authorList>
            <person name="Jung H.S."/>
            <person name="Baek J.H."/>
            <person name="Jeon C.O."/>
        </authorList>
    </citation>
    <scope>NUCLEOTIDE SEQUENCE</scope>
    <source>
        <strain evidence="2">SE-s28</strain>
    </source>
</reference>
<feature type="transmembrane region" description="Helical" evidence="1">
    <location>
        <begin position="66"/>
        <end position="88"/>
    </location>
</feature>
<feature type="transmembrane region" description="Helical" evidence="1">
    <location>
        <begin position="33"/>
        <end position="54"/>
    </location>
</feature>
<dbReference type="AlphaFoldDB" id="A0A972FXE3"/>
<evidence type="ECO:0000313" key="2">
    <source>
        <dbReference type="EMBL" id="NMH29390.1"/>
    </source>
</evidence>
<dbReference type="InterPro" id="IPR009793">
    <property type="entry name" value="DUF1361"/>
</dbReference>
<keyword evidence="1" id="KW-0812">Transmembrane</keyword>
<protein>
    <submittedName>
        <fullName evidence="2">DUF1361 domain-containing protein</fullName>
    </submittedName>
</protein>
<feature type="transmembrane region" description="Helical" evidence="1">
    <location>
        <begin position="145"/>
        <end position="172"/>
    </location>
</feature>
<keyword evidence="1" id="KW-1133">Transmembrane helix</keyword>
<dbReference type="Proteomes" id="UP000712080">
    <property type="component" value="Unassembled WGS sequence"/>
</dbReference>
<accession>A0A972FXE3</accession>
<organism evidence="2 3">
    <name type="scientific">Flavobacterium silvaticum</name>
    <dbReference type="NCBI Taxonomy" id="1852020"/>
    <lineage>
        <taxon>Bacteria</taxon>
        <taxon>Pseudomonadati</taxon>
        <taxon>Bacteroidota</taxon>
        <taxon>Flavobacteriia</taxon>
        <taxon>Flavobacteriales</taxon>
        <taxon>Flavobacteriaceae</taxon>
        <taxon>Flavobacterium</taxon>
    </lineage>
</organism>
<evidence type="ECO:0000256" key="1">
    <source>
        <dbReference type="SAM" id="Phobius"/>
    </source>
</evidence>
<feature type="transmembrane region" description="Helical" evidence="1">
    <location>
        <begin position="6"/>
        <end position="26"/>
    </location>
</feature>
<evidence type="ECO:0000313" key="3">
    <source>
        <dbReference type="Proteomes" id="UP000712080"/>
    </source>
</evidence>
<dbReference type="RefSeq" id="WP_169528483.1">
    <property type="nucleotide sequence ID" value="NZ_JAAMPU010000108.1"/>
</dbReference>
<keyword evidence="1" id="KW-0472">Membrane</keyword>
<comment type="caution">
    <text evidence="2">The sequence shown here is derived from an EMBL/GenBank/DDBJ whole genome shotgun (WGS) entry which is preliminary data.</text>
</comment>
<sequence>MTHHYAFLIWNLFLAWVPIVIVNYLINRRNIKGIKLILTFITWLLFLPNAPYLITDLLHFRHTANMTAWFDVLLLSAFAISGLLFGLVALFRMQQILNSRIGKKQADILIFFSAVLSGFGIYLGRFERYNSWDVISNPFSLAFDIIRLCITARSVGVTLGFGLLFYLAYFFIKSHFKSNTYGNTHSNTGI</sequence>
<feature type="transmembrane region" description="Helical" evidence="1">
    <location>
        <begin position="108"/>
        <end position="125"/>
    </location>
</feature>
<dbReference type="EMBL" id="JAAMPU010000108">
    <property type="protein sequence ID" value="NMH29390.1"/>
    <property type="molecule type" value="Genomic_DNA"/>
</dbReference>